<feature type="transmembrane region" description="Helical" evidence="6">
    <location>
        <begin position="350"/>
        <end position="373"/>
    </location>
</feature>
<dbReference type="PANTHER" id="PTHR21355">
    <property type="entry name" value="G-PROTEIN COUPLED RECEPTOR-ASSOCIATED PROTEIN LMBRD2"/>
    <property type="match status" value="1"/>
</dbReference>
<feature type="transmembrane region" description="Helical" evidence="6">
    <location>
        <begin position="393"/>
        <end position="416"/>
    </location>
</feature>
<keyword evidence="8" id="KW-1185">Reference proteome</keyword>
<proteinExistence type="inferred from homology"/>
<comment type="subcellular location">
    <subcellularLocation>
        <location evidence="1">Membrane</location>
        <topology evidence="1">Multi-pass membrane protein</topology>
    </subcellularLocation>
</comment>
<keyword evidence="4 6" id="KW-1133">Transmembrane helix</keyword>
<reference evidence="7 8" key="1">
    <citation type="submission" date="2016-05" db="EMBL/GenBank/DDBJ databases">
        <title>Nuclear genome of Blastocystis sp. subtype 1 NandII.</title>
        <authorList>
            <person name="Gentekaki E."/>
            <person name="Curtis B."/>
            <person name="Stairs C."/>
            <person name="Eme L."/>
            <person name="Herman E."/>
            <person name="Klimes V."/>
            <person name="Arias M.C."/>
            <person name="Elias M."/>
            <person name="Hilliou F."/>
            <person name="Klute M."/>
            <person name="Malik S.-B."/>
            <person name="Pightling A."/>
            <person name="Rachubinski R."/>
            <person name="Salas D."/>
            <person name="Schlacht A."/>
            <person name="Suga H."/>
            <person name="Archibald J."/>
            <person name="Ball S.G."/>
            <person name="Clark G."/>
            <person name="Dacks J."/>
            <person name="Van Der Giezen M."/>
            <person name="Tsaousis A."/>
            <person name="Roger A."/>
        </authorList>
    </citation>
    <scope>NUCLEOTIDE SEQUENCE [LARGE SCALE GENOMIC DNA]</scope>
    <source>
        <strain evidence="8">ATCC 50177 / NandII</strain>
    </source>
</reference>
<dbReference type="InterPro" id="IPR051584">
    <property type="entry name" value="GPCR-associated_LMBR1"/>
</dbReference>
<organism evidence="7 8">
    <name type="scientific">Blastocystis sp. subtype 1 (strain ATCC 50177 / NandII)</name>
    <dbReference type="NCBI Taxonomy" id="478820"/>
    <lineage>
        <taxon>Eukaryota</taxon>
        <taxon>Sar</taxon>
        <taxon>Stramenopiles</taxon>
        <taxon>Bigyra</taxon>
        <taxon>Opalozoa</taxon>
        <taxon>Opalinata</taxon>
        <taxon>Blastocystidae</taxon>
        <taxon>Blastocystis</taxon>
    </lineage>
</organism>
<feature type="transmembrane region" description="Helical" evidence="6">
    <location>
        <begin position="37"/>
        <end position="56"/>
    </location>
</feature>
<evidence type="ECO:0000256" key="1">
    <source>
        <dbReference type="ARBA" id="ARBA00004141"/>
    </source>
</evidence>
<dbReference type="GO" id="GO:0016020">
    <property type="term" value="C:membrane"/>
    <property type="evidence" value="ECO:0007669"/>
    <property type="project" value="UniProtKB-SubCell"/>
</dbReference>
<gene>
    <name evidence="7" type="ORF">AV274_4861</name>
</gene>
<evidence type="ECO:0000313" key="8">
    <source>
        <dbReference type="Proteomes" id="UP000078348"/>
    </source>
</evidence>
<comment type="similarity">
    <text evidence="2">Belongs to the LIMR family.</text>
</comment>
<dbReference type="OrthoDB" id="202817at2759"/>
<sequence>MLDSVRETLCIILLILLIGIISLSVLFHYLEDASGILFSAILFISFFFGFVGIAIFPFDIGVATEGSAASKGLVGLWNVIYWITFLLSWVILPLMMDYWASGEFSKKSRFRESVVNYIRHYAILGGILICVLLYILIAKNVSFASLQGIIIALMNTYGLCYVVFYLGFGLVALPFYLYKSIHPKQEINELYKQGQELDTDKFDYEMQVVSVKCNVRELQRMMEHTGKSKELMTIIQSMIDCMPGDEELDLKRHMRGHVDKSEWIVLDEESVKKMNDKALMGVLSKLNNKLKRTCLVYQRKMNQYDELLETIAELRHATGTSEIPLETNYSSKDRYYYFFRRLWMAIRSPCFFLSLILSCLTLLTEFTTILYQLTNKSLSPFGWSFHFAFSTSFRVFIAFCFLFYVSACFFFSFFNLRVPFINFYSLYPHHTDVYALSGNATYLTRFQFSLFYHFFTLLQLPQSAYASVALSKVLGEMNTIPFLGTQFNSYMPVLVILTSVVVVVRGAKVMQAKRKGDIEMLGPDSEKMKIREGKEIVEMSLRKRGIETGSREQHSTKRRYHYCEMRVP</sequence>
<dbReference type="Pfam" id="PF04791">
    <property type="entry name" value="LMBR1"/>
    <property type="match status" value="1"/>
</dbReference>
<feature type="transmembrane region" description="Helical" evidence="6">
    <location>
        <begin position="490"/>
        <end position="507"/>
    </location>
</feature>
<dbReference type="PANTHER" id="PTHR21355:SF0">
    <property type="entry name" value="G-PROTEIN COUPLED RECEPTOR-ASSOCIATED PROTEIN LMBRD2"/>
    <property type="match status" value="1"/>
</dbReference>
<feature type="transmembrane region" description="Helical" evidence="6">
    <location>
        <begin position="12"/>
        <end position="30"/>
    </location>
</feature>
<feature type="transmembrane region" description="Helical" evidence="6">
    <location>
        <begin position="149"/>
        <end position="178"/>
    </location>
</feature>
<comment type="caution">
    <text evidence="7">The sequence shown here is derived from an EMBL/GenBank/DDBJ whole genome shotgun (WGS) entry which is preliminary data.</text>
</comment>
<name>A0A196SAW5_BLAHN</name>
<feature type="transmembrane region" description="Helical" evidence="6">
    <location>
        <begin position="450"/>
        <end position="470"/>
    </location>
</feature>
<feature type="transmembrane region" description="Helical" evidence="6">
    <location>
        <begin position="76"/>
        <end position="96"/>
    </location>
</feature>
<evidence type="ECO:0000256" key="3">
    <source>
        <dbReference type="ARBA" id="ARBA00022692"/>
    </source>
</evidence>
<dbReference type="Proteomes" id="UP000078348">
    <property type="component" value="Unassembled WGS sequence"/>
</dbReference>
<dbReference type="AlphaFoldDB" id="A0A196SAW5"/>
<keyword evidence="3 6" id="KW-0812">Transmembrane</keyword>
<keyword evidence="5 6" id="KW-0472">Membrane</keyword>
<dbReference type="EMBL" id="LXWW01000390">
    <property type="protein sequence ID" value="OAO13471.1"/>
    <property type="molecule type" value="Genomic_DNA"/>
</dbReference>
<evidence type="ECO:0000256" key="4">
    <source>
        <dbReference type="ARBA" id="ARBA00022989"/>
    </source>
</evidence>
<dbReference type="InterPro" id="IPR006876">
    <property type="entry name" value="LMBR1-like_membr_prot"/>
</dbReference>
<evidence type="ECO:0000313" key="7">
    <source>
        <dbReference type="EMBL" id="OAO13471.1"/>
    </source>
</evidence>
<feature type="transmembrane region" description="Helical" evidence="6">
    <location>
        <begin position="117"/>
        <end position="137"/>
    </location>
</feature>
<protein>
    <submittedName>
        <fullName evidence="7">LMBR1 domain containing protein</fullName>
    </submittedName>
</protein>
<evidence type="ECO:0000256" key="5">
    <source>
        <dbReference type="ARBA" id="ARBA00023136"/>
    </source>
</evidence>
<accession>A0A196SAW5</accession>
<evidence type="ECO:0000256" key="6">
    <source>
        <dbReference type="SAM" id="Phobius"/>
    </source>
</evidence>
<evidence type="ECO:0000256" key="2">
    <source>
        <dbReference type="ARBA" id="ARBA00010487"/>
    </source>
</evidence>